<accession>A0A6P5YA32</accession>
<protein>
    <submittedName>
        <fullName evidence="6">60S ribosomal protein L17-like</fullName>
    </submittedName>
</protein>
<keyword evidence="3 4" id="KW-0687">Ribonucleoprotein</keyword>
<dbReference type="CDD" id="cd00336">
    <property type="entry name" value="Ribosomal_L22"/>
    <property type="match status" value="1"/>
</dbReference>
<dbReference type="InterPro" id="IPR005721">
    <property type="entry name" value="Ribosomal_uL22_euk/arc"/>
</dbReference>
<dbReference type="OrthoDB" id="10254664at2759"/>
<dbReference type="InterPro" id="IPR001063">
    <property type="entry name" value="Ribosomal_uL22"/>
</dbReference>
<comment type="similarity">
    <text evidence="1 4">Belongs to the universal ribosomal protein uL22 family.</text>
</comment>
<evidence type="ECO:0000313" key="5">
    <source>
        <dbReference type="Proteomes" id="UP000515121"/>
    </source>
</evidence>
<dbReference type="InterPro" id="IPR036394">
    <property type="entry name" value="Ribosomal_uL22_sf"/>
</dbReference>
<dbReference type="Proteomes" id="UP000515121">
    <property type="component" value="Unplaced"/>
</dbReference>
<dbReference type="PANTHER" id="PTHR11593:SF10">
    <property type="entry name" value="60S RIBOSOMAL PROTEIN L17"/>
    <property type="match status" value="1"/>
</dbReference>
<name>A0A6P5YA32_DURZI</name>
<dbReference type="KEGG" id="dzi:111290327"/>
<dbReference type="GO" id="GO:0003735">
    <property type="term" value="F:structural constituent of ribosome"/>
    <property type="evidence" value="ECO:0007669"/>
    <property type="project" value="InterPro"/>
</dbReference>
<dbReference type="Gene3D" id="3.90.470.10">
    <property type="entry name" value="Ribosomal protein L22/L17"/>
    <property type="match status" value="1"/>
</dbReference>
<evidence type="ECO:0000256" key="3">
    <source>
        <dbReference type="ARBA" id="ARBA00023274"/>
    </source>
</evidence>
<sequence length="225" mass="26014">MEINPKNHHFHMLETLTATLRRSRSSSHGVVLKRARQPHQVENVGNRHATFNWILCPFFFVLAFRFNSLKEYWNLVVGYCMTCVSACKASGSDLRVHIKMWVILALASSMVKNTQETDFAIRRLPLTKAKRYLQDVMAHKQAIPFRRFCGGVGQTEQAKIHHSNGQGRWPVKSARFILDLLKNSESNAELKGLDVDSFFISHIQVNRARKQRRRTYRAHGRIDRG</sequence>
<reference evidence="6" key="1">
    <citation type="submission" date="2025-08" db="UniProtKB">
        <authorList>
            <consortium name="RefSeq"/>
        </authorList>
    </citation>
    <scope>IDENTIFICATION</scope>
    <source>
        <tissue evidence="6">Fruit stalk</tissue>
    </source>
</reference>
<dbReference type="NCBIfam" id="TIGR01038">
    <property type="entry name" value="uL22_arch_euk"/>
    <property type="match status" value="1"/>
</dbReference>
<dbReference type="AlphaFoldDB" id="A0A6P5YA32"/>
<dbReference type="Pfam" id="PF00237">
    <property type="entry name" value="Ribosomal_L22"/>
    <property type="match status" value="1"/>
</dbReference>
<organism evidence="5 6">
    <name type="scientific">Durio zibethinus</name>
    <name type="common">Durian</name>
    <dbReference type="NCBI Taxonomy" id="66656"/>
    <lineage>
        <taxon>Eukaryota</taxon>
        <taxon>Viridiplantae</taxon>
        <taxon>Streptophyta</taxon>
        <taxon>Embryophyta</taxon>
        <taxon>Tracheophyta</taxon>
        <taxon>Spermatophyta</taxon>
        <taxon>Magnoliopsida</taxon>
        <taxon>eudicotyledons</taxon>
        <taxon>Gunneridae</taxon>
        <taxon>Pentapetalae</taxon>
        <taxon>rosids</taxon>
        <taxon>malvids</taxon>
        <taxon>Malvales</taxon>
        <taxon>Malvaceae</taxon>
        <taxon>Helicteroideae</taxon>
        <taxon>Durio</taxon>
    </lineage>
</organism>
<gene>
    <name evidence="6" type="primary">LOC111290327</name>
</gene>
<dbReference type="GeneID" id="111290327"/>
<keyword evidence="5" id="KW-1185">Reference proteome</keyword>
<evidence type="ECO:0000256" key="4">
    <source>
        <dbReference type="RuleBase" id="RU004005"/>
    </source>
</evidence>
<dbReference type="SUPFAM" id="SSF54843">
    <property type="entry name" value="Ribosomal protein L22"/>
    <property type="match status" value="1"/>
</dbReference>
<dbReference type="RefSeq" id="XP_022737354.1">
    <property type="nucleotide sequence ID" value="XM_022881619.1"/>
</dbReference>
<dbReference type="PANTHER" id="PTHR11593">
    <property type="entry name" value="60S RIBOSOMAL PROTEIN L17"/>
    <property type="match status" value="1"/>
</dbReference>
<dbReference type="GO" id="GO:0002181">
    <property type="term" value="P:cytoplasmic translation"/>
    <property type="evidence" value="ECO:0007669"/>
    <property type="project" value="TreeGrafter"/>
</dbReference>
<proteinExistence type="inferred from homology"/>
<evidence type="ECO:0000313" key="6">
    <source>
        <dbReference type="RefSeq" id="XP_022737354.1"/>
    </source>
</evidence>
<keyword evidence="2 4" id="KW-0689">Ribosomal protein</keyword>
<dbReference type="GO" id="GO:0022625">
    <property type="term" value="C:cytosolic large ribosomal subunit"/>
    <property type="evidence" value="ECO:0007669"/>
    <property type="project" value="TreeGrafter"/>
</dbReference>
<evidence type="ECO:0000256" key="2">
    <source>
        <dbReference type="ARBA" id="ARBA00022980"/>
    </source>
</evidence>
<evidence type="ECO:0000256" key="1">
    <source>
        <dbReference type="ARBA" id="ARBA00009451"/>
    </source>
</evidence>